<organism evidence="2 3">
    <name type="scientific">Polaribacter batillariae</name>
    <dbReference type="NCBI Taxonomy" id="2808900"/>
    <lineage>
        <taxon>Bacteria</taxon>
        <taxon>Pseudomonadati</taxon>
        <taxon>Bacteroidota</taxon>
        <taxon>Flavobacteriia</taxon>
        <taxon>Flavobacteriales</taxon>
        <taxon>Flavobacteriaceae</taxon>
    </lineage>
</organism>
<protein>
    <submittedName>
        <fullName evidence="2">Glycosyltransferase family 25 protein</fullName>
    </submittedName>
</protein>
<dbReference type="CDD" id="cd06532">
    <property type="entry name" value="Glyco_transf_25"/>
    <property type="match status" value="1"/>
</dbReference>
<evidence type="ECO:0000259" key="1">
    <source>
        <dbReference type="Pfam" id="PF01755"/>
    </source>
</evidence>
<proteinExistence type="predicted"/>
<evidence type="ECO:0000313" key="2">
    <source>
        <dbReference type="EMBL" id="QTD37469.1"/>
    </source>
</evidence>
<dbReference type="InterPro" id="IPR002654">
    <property type="entry name" value="Glyco_trans_25"/>
</dbReference>
<keyword evidence="3" id="KW-1185">Reference proteome</keyword>
<dbReference type="Proteomes" id="UP000663935">
    <property type="component" value="Chromosome"/>
</dbReference>
<evidence type="ECO:0000313" key="3">
    <source>
        <dbReference type="Proteomes" id="UP000663935"/>
    </source>
</evidence>
<dbReference type="EMBL" id="CP071795">
    <property type="protein sequence ID" value="QTD37469.1"/>
    <property type="molecule type" value="Genomic_DNA"/>
</dbReference>
<feature type="domain" description="Glycosyl transferase family 25" evidence="1">
    <location>
        <begin position="9"/>
        <end position="128"/>
    </location>
</feature>
<gene>
    <name evidence="2" type="ORF">JL193_15530</name>
</gene>
<name>A0ABX7SXA9_9FLAO</name>
<sequence>MDKNMSSYKVYYINLDKSLERRSFMENQFKKLNVPLTRMPAVYGKELSQDFLKKAKNQHNILTHYPYLNDGEIGLTKTYFDLWKIIATQKEDFALVLEDDALLTEDFFTDLSALLKSISKNDFLDISGRKGFFKLKSDLLTSTFLIPSLQTTGQIIGKKAAETLSKNLTTYYSPIDVLKQDVFKHKTPVLTTNKRYVSSNDKNVGGTTIQQKKMPKFKKILREVIRPFWQLITLITYKTYRFIGNYFFYKKTNFL</sequence>
<dbReference type="Pfam" id="PF01755">
    <property type="entry name" value="Glyco_transf_25"/>
    <property type="match status" value="1"/>
</dbReference>
<accession>A0ABX7SXA9</accession>
<reference evidence="2 3" key="1">
    <citation type="submission" date="2021-03" db="EMBL/GenBank/DDBJ databases">
        <title>Complete genome of Polaribacter_sp.G4M1.</title>
        <authorList>
            <person name="Jeong S.W."/>
            <person name="Bae J.W."/>
        </authorList>
    </citation>
    <scope>NUCLEOTIDE SEQUENCE [LARGE SCALE GENOMIC DNA]</scope>
    <source>
        <strain evidence="2 3">G4M1</strain>
    </source>
</reference>